<dbReference type="InterPro" id="IPR011051">
    <property type="entry name" value="RmlC_Cupin_sf"/>
</dbReference>
<dbReference type="Gene3D" id="2.60.120.10">
    <property type="entry name" value="Jelly Rolls"/>
    <property type="match status" value="1"/>
</dbReference>
<name>A0ABX1P9W1_9CYAN</name>
<comment type="caution">
    <text evidence="1">The sequence shown here is derived from an EMBL/GenBank/DDBJ whole genome shotgun (WGS) entry which is preliminary data.</text>
</comment>
<dbReference type="InterPro" id="IPR014710">
    <property type="entry name" value="RmlC-like_jellyroll"/>
</dbReference>
<organism evidence="1 2">
    <name type="scientific">Brasilonema bromeliae SPC951</name>
    <dbReference type="NCBI Taxonomy" id="385972"/>
    <lineage>
        <taxon>Bacteria</taxon>
        <taxon>Bacillati</taxon>
        <taxon>Cyanobacteriota</taxon>
        <taxon>Cyanophyceae</taxon>
        <taxon>Nostocales</taxon>
        <taxon>Scytonemataceae</taxon>
        <taxon>Brasilonema</taxon>
        <taxon>Bromeliae group (in: Brasilonema)</taxon>
    </lineage>
</organism>
<accession>A0ABX1P9W1</accession>
<protein>
    <submittedName>
        <fullName evidence="1">Signal peptidase I</fullName>
    </submittedName>
</protein>
<evidence type="ECO:0000313" key="1">
    <source>
        <dbReference type="EMBL" id="NMG21126.1"/>
    </source>
</evidence>
<dbReference type="SUPFAM" id="SSF51182">
    <property type="entry name" value="RmlC-like cupins"/>
    <property type="match status" value="1"/>
</dbReference>
<gene>
    <name evidence="1" type="ORF">DP116_17400</name>
</gene>
<proteinExistence type="predicted"/>
<reference evidence="1 2" key="1">
    <citation type="submission" date="2018-06" db="EMBL/GenBank/DDBJ databases">
        <title>Comparative genomics of Brasilonema spp. strains.</title>
        <authorList>
            <person name="Alvarenga D.O."/>
            <person name="Fiore M.F."/>
            <person name="Varani A.M."/>
        </authorList>
    </citation>
    <scope>NUCLEOTIDE SEQUENCE [LARGE SCALE GENOMIC DNA]</scope>
    <source>
        <strain evidence="1 2">SPC951</strain>
    </source>
</reference>
<dbReference type="Proteomes" id="UP000718564">
    <property type="component" value="Unassembled WGS sequence"/>
</dbReference>
<evidence type="ECO:0000313" key="2">
    <source>
        <dbReference type="Proteomes" id="UP000718564"/>
    </source>
</evidence>
<keyword evidence="2" id="KW-1185">Reference proteome</keyword>
<dbReference type="EMBL" id="QMEB01000139">
    <property type="protein sequence ID" value="NMG21126.1"/>
    <property type="molecule type" value="Genomic_DNA"/>
</dbReference>
<sequence length="130" mass="14607">MQAKVVFGNAIVEGAKRWGWFIGHFITPSEDPRSTEDLEVKWAVHKAGDSRTQWAVNNEAATLSILIHGRFRLQFEDGDIVLSQEGDYVLWCSGVPHCWVAESDCTIVTVRWPSKSGDSVGMPRQFEVTE</sequence>
<dbReference type="RefSeq" id="WP_169156375.1">
    <property type="nucleotide sequence ID" value="NZ_CAWPJE010000132.1"/>
</dbReference>